<dbReference type="InterPro" id="IPR011009">
    <property type="entry name" value="Kinase-like_dom_sf"/>
</dbReference>
<evidence type="ECO:0000256" key="3">
    <source>
        <dbReference type="PROSITE-ProRule" id="PRU10141"/>
    </source>
</evidence>
<protein>
    <recommendedName>
        <fullName evidence="5">Protein kinase domain-containing protein</fullName>
    </recommendedName>
</protein>
<gene>
    <name evidence="6" type="ORF">PhCBS80983_g01736</name>
</gene>
<dbReference type="PROSITE" id="PS00107">
    <property type="entry name" value="PROTEIN_KINASE_ATP"/>
    <property type="match status" value="1"/>
</dbReference>
<dbReference type="FunFam" id="1.10.510.10:FF:000571">
    <property type="entry name" value="Maternal embryonic leucine zipper kinase"/>
    <property type="match status" value="1"/>
</dbReference>
<name>A0A507EB62_9FUNG</name>
<feature type="compositionally biased region" description="Low complexity" evidence="4">
    <location>
        <begin position="195"/>
        <end position="225"/>
    </location>
</feature>
<dbReference type="InterPro" id="IPR017441">
    <property type="entry name" value="Protein_kinase_ATP_BS"/>
</dbReference>
<dbReference type="STRING" id="109895.A0A507EB62"/>
<feature type="region of interest" description="Disordered" evidence="4">
    <location>
        <begin position="131"/>
        <end position="292"/>
    </location>
</feature>
<evidence type="ECO:0000256" key="2">
    <source>
        <dbReference type="ARBA" id="ARBA00022840"/>
    </source>
</evidence>
<feature type="domain" description="Protein kinase" evidence="5">
    <location>
        <begin position="348"/>
        <end position="627"/>
    </location>
</feature>
<dbReference type="InterPro" id="IPR008271">
    <property type="entry name" value="Ser/Thr_kinase_AS"/>
</dbReference>
<dbReference type="Gene3D" id="1.10.510.10">
    <property type="entry name" value="Transferase(Phosphotransferase) domain 1"/>
    <property type="match status" value="1"/>
</dbReference>
<dbReference type="SUPFAM" id="SSF56112">
    <property type="entry name" value="Protein kinase-like (PK-like)"/>
    <property type="match status" value="1"/>
</dbReference>
<dbReference type="PROSITE" id="PS00108">
    <property type="entry name" value="PROTEIN_KINASE_ST"/>
    <property type="match status" value="1"/>
</dbReference>
<organism evidence="6 7">
    <name type="scientific">Powellomyces hirtus</name>
    <dbReference type="NCBI Taxonomy" id="109895"/>
    <lineage>
        <taxon>Eukaryota</taxon>
        <taxon>Fungi</taxon>
        <taxon>Fungi incertae sedis</taxon>
        <taxon>Chytridiomycota</taxon>
        <taxon>Chytridiomycota incertae sedis</taxon>
        <taxon>Chytridiomycetes</taxon>
        <taxon>Spizellomycetales</taxon>
        <taxon>Powellomycetaceae</taxon>
        <taxon>Powellomyces</taxon>
    </lineage>
</organism>
<dbReference type="PROSITE" id="PS50011">
    <property type="entry name" value="PROTEIN_KINASE_DOM"/>
    <property type="match status" value="1"/>
</dbReference>
<reference evidence="6 7" key="1">
    <citation type="journal article" date="2019" name="Sci. Rep.">
        <title>Comparative genomics of chytrid fungi reveal insights into the obligate biotrophic and pathogenic lifestyle of Synchytrium endobioticum.</title>
        <authorList>
            <person name="van de Vossenberg B.T.L.H."/>
            <person name="Warris S."/>
            <person name="Nguyen H.D.T."/>
            <person name="van Gent-Pelzer M.P.E."/>
            <person name="Joly D.L."/>
            <person name="van de Geest H.C."/>
            <person name="Bonants P.J.M."/>
            <person name="Smith D.S."/>
            <person name="Levesque C.A."/>
            <person name="van der Lee T.A.J."/>
        </authorList>
    </citation>
    <scope>NUCLEOTIDE SEQUENCE [LARGE SCALE GENOMIC DNA]</scope>
    <source>
        <strain evidence="6 7">CBS 809.83</strain>
    </source>
</reference>
<evidence type="ECO:0000256" key="4">
    <source>
        <dbReference type="SAM" id="MobiDB-lite"/>
    </source>
</evidence>
<accession>A0A507EB62</accession>
<feature type="region of interest" description="Disordered" evidence="4">
    <location>
        <begin position="73"/>
        <end position="101"/>
    </location>
</feature>
<dbReference type="GO" id="GO:0005524">
    <property type="term" value="F:ATP binding"/>
    <property type="evidence" value="ECO:0007669"/>
    <property type="project" value="UniProtKB-UniRule"/>
</dbReference>
<evidence type="ECO:0000259" key="5">
    <source>
        <dbReference type="PROSITE" id="PS50011"/>
    </source>
</evidence>
<dbReference type="GO" id="GO:0005737">
    <property type="term" value="C:cytoplasm"/>
    <property type="evidence" value="ECO:0007669"/>
    <property type="project" value="TreeGrafter"/>
</dbReference>
<dbReference type="Proteomes" id="UP000318582">
    <property type="component" value="Unassembled WGS sequence"/>
</dbReference>
<dbReference type="GO" id="GO:0004674">
    <property type="term" value="F:protein serine/threonine kinase activity"/>
    <property type="evidence" value="ECO:0007669"/>
    <property type="project" value="TreeGrafter"/>
</dbReference>
<dbReference type="InterPro" id="IPR000719">
    <property type="entry name" value="Prot_kinase_dom"/>
</dbReference>
<proteinExistence type="predicted"/>
<dbReference type="PANTHER" id="PTHR24346">
    <property type="entry name" value="MAP/MICROTUBULE AFFINITY-REGULATING KINASE"/>
    <property type="match status" value="1"/>
</dbReference>
<dbReference type="PANTHER" id="PTHR24346:SF110">
    <property type="entry name" value="NON-SPECIFIC SERINE_THREONINE PROTEIN KINASE"/>
    <property type="match status" value="1"/>
</dbReference>
<dbReference type="GO" id="GO:0035556">
    <property type="term" value="P:intracellular signal transduction"/>
    <property type="evidence" value="ECO:0007669"/>
    <property type="project" value="TreeGrafter"/>
</dbReference>
<feature type="compositionally biased region" description="Polar residues" evidence="4">
    <location>
        <begin position="259"/>
        <end position="272"/>
    </location>
</feature>
<dbReference type="Pfam" id="PF00069">
    <property type="entry name" value="Pkinase"/>
    <property type="match status" value="1"/>
</dbReference>
<dbReference type="EMBL" id="QEAQ01000014">
    <property type="protein sequence ID" value="TPX60597.1"/>
    <property type="molecule type" value="Genomic_DNA"/>
</dbReference>
<keyword evidence="2 3" id="KW-0067">ATP-binding</keyword>
<comment type="caution">
    <text evidence="6">The sequence shown here is derived from an EMBL/GenBank/DDBJ whole genome shotgun (WGS) entry which is preliminary data.</text>
</comment>
<dbReference type="SMART" id="SM00220">
    <property type="entry name" value="S_TKc"/>
    <property type="match status" value="1"/>
</dbReference>
<feature type="binding site" evidence="3">
    <location>
        <position position="385"/>
    </location>
    <ligand>
        <name>ATP</name>
        <dbReference type="ChEBI" id="CHEBI:30616"/>
    </ligand>
</feature>
<dbReference type="AlphaFoldDB" id="A0A507EB62"/>
<evidence type="ECO:0000313" key="7">
    <source>
        <dbReference type="Proteomes" id="UP000318582"/>
    </source>
</evidence>
<feature type="compositionally biased region" description="Low complexity" evidence="4">
    <location>
        <begin position="242"/>
        <end position="258"/>
    </location>
</feature>
<keyword evidence="1 3" id="KW-0547">Nucleotide-binding</keyword>
<feature type="compositionally biased region" description="Polar residues" evidence="4">
    <location>
        <begin position="168"/>
        <end position="181"/>
    </location>
</feature>
<evidence type="ECO:0000256" key="1">
    <source>
        <dbReference type="ARBA" id="ARBA00022741"/>
    </source>
</evidence>
<evidence type="ECO:0000313" key="6">
    <source>
        <dbReference type="EMBL" id="TPX60597.1"/>
    </source>
</evidence>
<sequence>MRPHHYNAPPSYIQHINALLDGGHCEYSQSPCSPRDLDLLNHTLLDFLRPEVPRGAPVSPSDKLRHQYLLAQQAPSGSPAAEFPEPAVGHDGNPFSFAGSSAIPGQGLHTLKNTSSNSSLSASLAAAAAATFSSSSSKQQGKVGLGIGPGMGAPVRDDSSTPPPPMRTTGSNNPGGTSPKSVRTPARYSATTNTSKPAYPSPFSKSKSSPVIPMGSMPSSMPMRIPGGGSPHPGHHVDDDLQSLSPPSTSSSPDSASAGQHTDLSRTWSCNSRPRDNKIGMHRPRHSLSVSIVRRRGNSLASSPVTSGSYSSLNQSPAVSFLASLADMSVAQEPVRGEYHEGDQVGDFLLGPEIGVGAFSHVFEAEVIDGPHKHLGKVAVKVVIKNQPSEEGSKDLQRLIEHETTVWARLRHPHVLEMLELMDADDAVFVVSELVTGGNLLDHIRAQGHLTEENARKIFRQVASALRYLHDEIQVVHRDVKCENILLDSNGNAKLADFGLSADMTPEAPISGSPMLPELSVNGDPVFLMGSIHYCAPEELRKTTKCNAASDLWSLGVVLYAMLTGGLPFNDGFMPRLQMMIQNGRWDQAKLDAAGCSAAAKEVVRGLLRPKAAERWGSNELWASDWLKGTSE</sequence>
<keyword evidence="7" id="KW-1185">Reference proteome</keyword>